<proteinExistence type="predicted"/>
<evidence type="ECO:0008006" key="4">
    <source>
        <dbReference type="Google" id="ProtNLM"/>
    </source>
</evidence>
<keyword evidence="1" id="KW-0472">Membrane</keyword>
<dbReference type="EMBL" id="CP124685">
    <property type="protein sequence ID" value="WGX75159.1"/>
    <property type="molecule type" value="Genomic_DNA"/>
</dbReference>
<feature type="transmembrane region" description="Helical" evidence="1">
    <location>
        <begin position="37"/>
        <end position="57"/>
    </location>
</feature>
<evidence type="ECO:0000256" key="1">
    <source>
        <dbReference type="SAM" id="Phobius"/>
    </source>
</evidence>
<organism evidence="2 3">
    <name type="scientific">Paraclostridium bifermentans</name>
    <name type="common">Clostridium bifermentans</name>
    <dbReference type="NCBI Taxonomy" id="1490"/>
    <lineage>
        <taxon>Bacteria</taxon>
        <taxon>Bacillati</taxon>
        <taxon>Bacillota</taxon>
        <taxon>Clostridia</taxon>
        <taxon>Peptostreptococcales</taxon>
        <taxon>Peptostreptococcaceae</taxon>
        <taxon>Paraclostridium</taxon>
    </lineage>
</organism>
<sequence length="75" mass="8379">MGLYWKKANSSGALASIITGIGSYILFSYIWVRPLGMHTIVLPLIISLVSFIIVSSFTKPPTNETIKIFWGVYKK</sequence>
<dbReference type="InterPro" id="IPR018212">
    <property type="entry name" value="Na/solute_symporter_CS"/>
</dbReference>
<gene>
    <name evidence="2" type="ORF">QJS64_13930</name>
</gene>
<keyword evidence="1" id="KW-0812">Transmembrane</keyword>
<dbReference type="Gene3D" id="1.20.1730.10">
    <property type="entry name" value="Sodium/glucose cotransporter"/>
    <property type="match status" value="1"/>
</dbReference>
<dbReference type="PROSITE" id="PS00457">
    <property type="entry name" value="NA_SOLUT_SYMP_2"/>
    <property type="match status" value="1"/>
</dbReference>
<evidence type="ECO:0000313" key="3">
    <source>
        <dbReference type="Proteomes" id="UP001239169"/>
    </source>
</evidence>
<reference evidence="2 3" key="1">
    <citation type="submission" date="2023-04" db="EMBL/GenBank/DDBJ databases">
        <title>Bacteria Genome Submission.</title>
        <authorList>
            <person name="Isaac P."/>
        </authorList>
    </citation>
    <scope>NUCLEOTIDE SEQUENCE [LARGE SCALE GENOMIC DNA]</scope>
    <source>
        <strain evidence="2 3">SampleS7P1</strain>
    </source>
</reference>
<dbReference type="InterPro" id="IPR038377">
    <property type="entry name" value="Na/Glc_symporter_sf"/>
</dbReference>
<keyword evidence="3" id="KW-1185">Reference proteome</keyword>
<dbReference type="Proteomes" id="UP001239169">
    <property type="component" value="Chromosome"/>
</dbReference>
<evidence type="ECO:0000313" key="2">
    <source>
        <dbReference type="EMBL" id="WGX75159.1"/>
    </source>
</evidence>
<feature type="transmembrane region" description="Helical" evidence="1">
    <location>
        <begin position="12"/>
        <end position="31"/>
    </location>
</feature>
<name>A0ABY8R0T4_PARBF</name>
<accession>A0ABY8R0T4</accession>
<protein>
    <recommendedName>
        <fullName evidence="4">Sodium:solute symporter</fullName>
    </recommendedName>
</protein>
<keyword evidence="1" id="KW-1133">Transmembrane helix</keyword>